<evidence type="ECO:0000313" key="2">
    <source>
        <dbReference type="EMBL" id="SFV35508.1"/>
    </source>
</evidence>
<proteinExistence type="predicted"/>
<sequence length="88" mass="10074">MSSSNTTTDHDEIREWAEARDGHPSKVDTGGEGGILRIDFGKPEENLEAISWEEFFDIFDENKLAFLYQDKTADGKESRFNKFINRDG</sequence>
<dbReference type="OrthoDB" id="9808866at2"/>
<protein>
    <recommendedName>
        <fullName evidence="4">1,4-alpha-glucan branching enzyme</fullName>
    </recommendedName>
</protein>
<accession>A0A1I7NLJ9</accession>
<gene>
    <name evidence="2" type="ORF">SAMN05216456_2165</name>
</gene>
<dbReference type="STRING" id="429728.SAMN05216456_2165"/>
<evidence type="ECO:0000313" key="3">
    <source>
        <dbReference type="Proteomes" id="UP000199074"/>
    </source>
</evidence>
<dbReference type="Proteomes" id="UP000199074">
    <property type="component" value="Unassembled WGS sequence"/>
</dbReference>
<dbReference type="RefSeq" id="WP_092424405.1">
    <property type="nucleotide sequence ID" value="NZ_FPCK01000002.1"/>
</dbReference>
<evidence type="ECO:0000256" key="1">
    <source>
        <dbReference type="SAM" id="MobiDB-lite"/>
    </source>
</evidence>
<evidence type="ECO:0008006" key="4">
    <source>
        <dbReference type="Google" id="ProtNLM"/>
    </source>
</evidence>
<feature type="compositionally biased region" description="Basic and acidic residues" evidence="1">
    <location>
        <begin position="8"/>
        <end position="26"/>
    </location>
</feature>
<feature type="region of interest" description="Disordered" evidence="1">
    <location>
        <begin position="1"/>
        <end position="34"/>
    </location>
</feature>
<organism evidence="2 3">
    <name type="scientific">Devosia crocina</name>
    <dbReference type="NCBI Taxonomy" id="429728"/>
    <lineage>
        <taxon>Bacteria</taxon>
        <taxon>Pseudomonadati</taxon>
        <taxon>Pseudomonadota</taxon>
        <taxon>Alphaproteobacteria</taxon>
        <taxon>Hyphomicrobiales</taxon>
        <taxon>Devosiaceae</taxon>
        <taxon>Devosia</taxon>
    </lineage>
</organism>
<name>A0A1I7NLJ9_9HYPH</name>
<reference evidence="2 3" key="1">
    <citation type="submission" date="2016-10" db="EMBL/GenBank/DDBJ databases">
        <authorList>
            <person name="de Groot N.N."/>
        </authorList>
    </citation>
    <scope>NUCLEOTIDE SEQUENCE [LARGE SCALE GENOMIC DNA]</scope>
    <source>
        <strain evidence="2 3">IPL20</strain>
    </source>
</reference>
<dbReference type="EMBL" id="FPCK01000002">
    <property type="protein sequence ID" value="SFV35508.1"/>
    <property type="molecule type" value="Genomic_DNA"/>
</dbReference>
<dbReference type="AlphaFoldDB" id="A0A1I7NLJ9"/>
<keyword evidence="3" id="KW-1185">Reference proteome</keyword>